<name>A0AAD4GA20_BOLED</name>
<gene>
    <name evidence="2" type="ORF">L210DRAFT_3507529</name>
</gene>
<dbReference type="Proteomes" id="UP001194468">
    <property type="component" value="Unassembled WGS sequence"/>
</dbReference>
<organism evidence="2 3">
    <name type="scientific">Boletus edulis BED1</name>
    <dbReference type="NCBI Taxonomy" id="1328754"/>
    <lineage>
        <taxon>Eukaryota</taxon>
        <taxon>Fungi</taxon>
        <taxon>Dikarya</taxon>
        <taxon>Basidiomycota</taxon>
        <taxon>Agaricomycotina</taxon>
        <taxon>Agaricomycetes</taxon>
        <taxon>Agaricomycetidae</taxon>
        <taxon>Boletales</taxon>
        <taxon>Boletineae</taxon>
        <taxon>Boletaceae</taxon>
        <taxon>Boletoideae</taxon>
        <taxon>Boletus</taxon>
    </lineage>
</organism>
<evidence type="ECO:0000256" key="1">
    <source>
        <dbReference type="SAM" id="MobiDB-lite"/>
    </source>
</evidence>
<feature type="compositionally biased region" description="Gly residues" evidence="1">
    <location>
        <begin position="249"/>
        <end position="265"/>
    </location>
</feature>
<proteinExistence type="predicted"/>
<protein>
    <submittedName>
        <fullName evidence="2">Uncharacterized protein</fullName>
    </submittedName>
</protein>
<keyword evidence="3" id="KW-1185">Reference proteome</keyword>
<feature type="region of interest" description="Disordered" evidence="1">
    <location>
        <begin position="196"/>
        <end position="275"/>
    </location>
</feature>
<evidence type="ECO:0000313" key="3">
    <source>
        <dbReference type="Proteomes" id="UP001194468"/>
    </source>
</evidence>
<reference evidence="2" key="2">
    <citation type="journal article" date="2020" name="Nat. Commun.">
        <title>Large-scale genome sequencing of mycorrhizal fungi provides insights into the early evolution of symbiotic traits.</title>
        <authorList>
            <person name="Miyauchi S."/>
            <person name="Kiss E."/>
            <person name="Kuo A."/>
            <person name="Drula E."/>
            <person name="Kohler A."/>
            <person name="Sanchez-Garcia M."/>
            <person name="Morin E."/>
            <person name="Andreopoulos B."/>
            <person name="Barry K.W."/>
            <person name="Bonito G."/>
            <person name="Buee M."/>
            <person name="Carver A."/>
            <person name="Chen C."/>
            <person name="Cichocki N."/>
            <person name="Clum A."/>
            <person name="Culley D."/>
            <person name="Crous P.W."/>
            <person name="Fauchery L."/>
            <person name="Girlanda M."/>
            <person name="Hayes R.D."/>
            <person name="Keri Z."/>
            <person name="LaButti K."/>
            <person name="Lipzen A."/>
            <person name="Lombard V."/>
            <person name="Magnuson J."/>
            <person name="Maillard F."/>
            <person name="Murat C."/>
            <person name="Nolan M."/>
            <person name="Ohm R.A."/>
            <person name="Pangilinan J."/>
            <person name="Pereira M.F."/>
            <person name="Perotto S."/>
            <person name="Peter M."/>
            <person name="Pfister S."/>
            <person name="Riley R."/>
            <person name="Sitrit Y."/>
            <person name="Stielow J.B."/>
            <person name="Szollosi G."/>
            <person name="Zifcakova L."/>
            <person name="Stursova M."/>
            <person name="Spatafora J.W."/>
            <person name="Tedersoo L."/>
            <person name="Vaario L.M."/>
            <person name="Yamada A."/>
            <person name="Yan M."/>
            <person name="Wang P."/>
            <person name="Xu J."/>
            <person name="Bruns T."/>
            <person name="Baldrian P."/>
            <person name="Vilgalys R."/>
            <person name="Dunand C."/>
            <person name="Henrissat B."/>
            <person name="Grigoriev I.V."/>
            <person name="Hibbett D."/>
            <person name="Nagy L.G."/>
            <person name="Martin F.M."/>
        </authorList>
    </citation>
    <scope>NUCLEOTIDE SEQUENCE</scope>
    <source>
        <strain evidence="2">BED1</strain>
    </source>
</reference>
<dbReference type="EMBL" id="WHUW01000041">
    <property type="protein sequence ID" value="KAF8432347.1"/>
    <property type="molecule type" value="Genomic_DNA"/>
</dbReference>
<sequence length="275" mass="29036">MLAVFGGRATYGPSGRALEMGTHWKPVVAAMGESARWRDTSGRAGRLGRETHHHLVVSGTVVLRTCGGGDMNEIPKDAGRPQSDGQKAAFAVHIEDETVVLRACEFKSTGMDTNDIPKDAGRPQSDGQNATVAVYMTPLWPSSHLSRPYGSSGQALEVGKLVVAAMGGSAQWRDARRAEPAKVASVETETVNMLSKEGGKTHLGGSRHARHRECPSNGEDEGNVEMDAPRQVRGSGGPRDEVKVSRGIEGAGFGEIDGNGVGYGGRQCRMDGATS</sequence>
<reference evidence="2" key="1">
    <citation type="submission" date="2019-10" db="EMBL/GenBank/DDBJ databases">
        <authorList>
            <consortium name="DOE Joint Genome Institute"/>
            <person name="Kuo A."/>
            <person name="Miyauchi S."/>
            <person name="Kiss E."/>
            <person name="Drula E."/>
            <person name="Kohler A."/>
            <person name="Sanchez-Garcia M."/>
            <person name="Andreopoulos B."/>
            <person name="Barry K.W."/>
            <person name="Bonito G."/>
            <person name="Buee M."/>
            <person name="Carver A."/>
            <person name="Chen C."/>
            <person name="Cichocki N."/>
            <person name="Clum A."/>
            <person name="Culley D."/>
            <person name="Crous P.W."/>
            <person name="Fauchery L."/>
            <person name="Girlanda M."/>
            <person name="Hayes R."/>
            <person name="Keri Z."/>
            <person name="LaButti K."/>
            <person name="Lipzen A."/>
            <person name="Lombard V."/>
            <person name="Magnuson J."/>
            <person name="Maillard F."/>
            <person name="Morin E."/>
            <person name="Murat C."/>
            <person name="Nolan M."/>
            <person name="Ohm R."/>
            <person name="Pangilinan J."/>
            <person name="Pereira M."/>
            <person name="Perotto S."/>
            <person name="Peter M."/>
            <person name="Riley R."/>
            <person name="Sitrit Y."/>
            <person name="Stielow B."/>
            <person name="Szollosi G."/>
            <person name="Zifcakova L."/>
            <person name="Stursova M."/>
            <person name="Spatafora J.W."/>
            <person name="Tedersoo L."/>
            <person name="Vaario L.-M."/>
            <person name="Yamada A."/>
            <person name="Yan M."/>
            <person name="Wang P."/>
            <person name="Xu J."/>
            <person name="Bruns T."/>
            <person name="Baldrian P."/>
            <person name="Vilgalys R."/>
            <person name="Henrissat B."/>
            <person name="Grigoriev I.V."/>
            <person name="Hibbett D."/>
            <person name="Nagy L.G."/>
            <person name="Martin F.M."/>
        </authorList>
    </citation>
    <scope>NUCLEOTIDE SEQUENCE</scope>
    <source>
        <strain evidence="2">BED1</strain>
    </source>
</reference>
<accession>A0AAD4GA20</accession>
<comment type="caution">
    <text evidence="2">The sequence shown here is derived from an EMBL/GenBank/DDBJ whole genome shotgun (WGS) entry which is preliminary data.</text>
</comment>
<dbReference type="AlphaFoldDB" id="A0AAD4GA20"/>
<evidence type="ECO:0000313" key="2">
    <source>
        <dbReference type="EMBL" id="KAF8432347.1"/>
    </source>
</evidence>